<dbReference type="PANTHER" id="PTHR34068:SF2">
    <property type="entry name" value="UPF0145 PROTEIN SCO3412"/>
    <property type="match status" value="1"/>
</dbReference>
<dbReference type="STRING" id="2200.GCA_001571405_02035"/>
<proteinExistence type="inferred from homology"/>
<sequence>MILTTTEEVPGYEIGEILGVVFGNTVRTKHVGKDVMAGLKSLVGGELEEYTEMLSDARTEAYNRMANAARDLGADAVVNIRFTTSQTMATAAELLAYGTAVKLVPRKK</sequence>
<protein>
    <recommendedName>
        <fullName evidence="2">UPF0145 protein SAMN04488571_10753</fullName>
    </recommendedName>
</protein>
<dbReference type="InterPro" id="IPR002765">
    <property type="entry name" value="UPF0145_YbjQ-like"/>
</dbReference>
<dbReference type="PANTHER" id="PTHR34068">
    <property type="entry name" value="UPF0145 PROTEIN YBJQ"/>
    <property type="match status" value="1"/>
</dbReference>
<evidence type="ECO:0000313" key="3">
    <source>
        <dbReference type="EMBL" id="SDK31282.1"/>
    </source>
</evidence>
<reference evidence="3 4" key="1">
    <citation type="submission" date="2016-10" db="EMBL/GenBank/DDBJ databases">
        <authorList>
            <person name="Varghese N."/>
            <person name="Submissions S."/>
        </authorList>
    </citation>
    <scope>NUCLEOTIDE SEQUENCE [LARGE SCALE GENOMIC DNA]</scope>
    <source>
        <strain evidence="3 4">DSM 2373</strain>
    </source>
</reference>
<dbReference type="InterPro" id="IPR035439">
    <property type="entry name" value="UPF0145_dom_sf"/>
</dbReference>
<organism evidence="3 4">
    <name type="scientific">Methanoculleus thermophilus</name>
    <dbReference type="NCBI Taxonomy" id="2200"/>
    <lineage>
        <taxon>Archaea</taxon>
        <taxon>Methanobacteriati</taxon>
        <taxon>Methanobacteriota</taxon>
        <taxon>Stenosarchaea group</taxon>
        <taxon>Methanomicrobia</taxon>
        <taxon>Methanomicrobiales</taxon>
        <taxon>Methanomicrobiaceae</taxon>
        <taxon>Methanoculleus</taxon>
    </lineage>
</organism>
<dbReference type="Pfam" id="PF01906">
    <property type="entry name" value="YbjQ_1"/>
    <property type="match status" value="1"/>
</dbReference>
<keyword evidence="4" id="KW-1185">Reference proteome</keyword>
<dbReference type="AlphaFoldDB" id="A0A1G9AVH8"/>
<name>A0A1G9AVH8_9EURY</name>
<evidence type="ECO:0000256" key="1">
    <source>
        <dbReference type="ARBA" id="ARBA00010751"/>
    </source>
</evidence>
<dbReference type="RefSeq" id="WP_066958529.1">
    <property type="nucleotide sequence ID" value="NZ_BCNX01000010.1"/>
</dbReference>
<comment type="similarity">
    <text evidence="1 2">Belongs to the UPF0145 family.</text>
</comment>
<dbReference type="EMBL" id="FNFT01000007">
    <property type="protein sequence ID" value="SDK31282.1"/>
    <property type="molecule type" value="Genomic_DNA"/>
</dbReference>
<gene>
    <name evidence="3" type="ORF">SAMN04488571_10753</name>
</gene>
<dbReference type="Proteomes" id="UP000326500">
    <property type="component" value="Unassembled WGS sequence"/>
</dbReference>
<dbReference type="OrthoDB" id="59443at2157"/>
<dbReference type="Gene3D" id="3.30.110.70">
    <property type="entry name" value="Hypothetical protein apc22750. Chain B"/>
    <property type="match status" value="1"/>
</dbReference>
<accession>A0A1G9AVH8</accession>
<dbReference type="HAMAP" id="MF_00338">
    <property type="entry name" value="UPF0145"/>
    <property type="match status" value="1"/>
</dbReference>
<dbReference type="SUPFAM" id="SSF117782">
    <property type="entry name" value="YbjQ-like"/>
    <property type="match status" value="1"/>
</dbReference>
<evidence type="ECO:0000256" key="2">
    <source>
        <dbReference type="HAMAP-Rule" id="MF_00338"/>
    </source>
</evidence>
<evidence type="ECO:0000313" key="4">
    <source>
        <dbReference type="Proteomes" id="UP000326500"/>
    </source>
</evidence>